<keyword evidence="5" id="KW-0029">Amino-acid transport</keyword>
<feature type="transmembrane region" description="Helical" evidence="9">
    <location>
        <begin position="133"/>
        <end position="156"/>
    </location>
</feature>
<dbReference type="EMBL" id="BAAAQK010000013">
    <property type="protein sequence ID" value="GAA1857342.1"/>
    <property type="molecule type" value="Genomic_DNA"/>
</dbReference>
<evidence type="ECO:0000256" key="9">
    <source>
        <dbReference type="SAM" id="Phobius"/>
    </source>
</evidence>
<feature type="transmembrane region" description="Helical" evidence="9">
    <location>
        <begin position="218"/>
        <end position="250"/>
    </location>
</feature>
<evidence type="ECO:0000256" key="7">
    <source>
        <dbReference type="ARBA" id="ARBA00023136"/>
    </source>
</evidence>
<feature type="transmembrane region" description="Helical" evidence="9">
    <location>
        <begin position="6"/>
        <end position="24"/>
    </location>
</feature>
<dbReference type="CDD" id="cd06582">
    <property type="entry name" value="TM_PBP1_LivH_like"/>
    <property type="match status" value="1"/>
</dbReference>
<evidence type="ECO:0000256" key="6">
    <source>
        <dbReference type="ARBA" id="ARBA00022989"/>
    </source>
</evidence>
<evidence type="ECO:0000313" key="11">
    <source>
        <dbReference type="Proteomes" id="UP001500449"/>
    </source>
</evidence>
<protein>
    <submittedName>
        <fullName evidence="10">Branched-chain amino acid ABC transporter permease</fullName>
    </submittedName>
</protein>
<organism evidence="10 11">
    <name type="scientific">Pseudonocardia ailaonensis</name>
    <dbReference type="NCBI Taxonomy" id="367279"/>
    <lineage>
        <taxon>Bacteria</taxon>
        <taxon>Bacillati</taxon>
        <taxon>Actinomycetota</taxon>
        <taxon>Actinomycetes</taxon>
        <taxon>Pseudonocardiales</taxon>
        <taxon>Pseudonocardiaceae</taxon>
        <taxon>Pseudonocardia</taxon>
    </lineage>
</organism>
<feature type="transmembrane region" description="Helical" evidence="9">
    <location>
        <begin position="58"/>
        <end position="80"/>
    </location>
</feature>
<keyword evidence="11" id="KW-1185">Reference proteome</keyword>
<feature type="transmembrane region" description="Helical" evidence="9">
    <location>
        <begin position="262"/>
        <end position="285"/>
    </location>
</feature>
<sequence length="291" mass="30538">MSIVVNGILIGALWAVLGLGKQLILGVLRFVNFAHASFALIGMYVLYVLWNATGINPFILVVPVAVILGLLGLAIERPLIRPLVARGQRAQMIATLALLTLIQALLNLGFGAAGRTTPSDLTTSGTTLLPGVFVTWSSLLVFGFALVAFGVVWLLLNRTTFGLQVLATSQRRDSAVYCGINVRRVYGLAFALTIALAGLVGALYAIGTPVTPTSATPLLVLMFVVPILGGLGSIPGVLIGGVIVGILQGLTTSFLPPQLENAIIYLIFVLVLMVRPQGVLGNAALLTERST</sequence>
<reference evidence="10 11" key="1">
    <citation type="journal article" date="2019" name="Int. J. Syst. Evol. Microbiol.">
        <title>The Global Catalogue of Microorganisms (GCM) 10K type strain sequencing project: providing services to taxonomists for standard genome sequencing and annotation.</title>
        <authorList>
            <consortium name="The Broad Institute Genomics Platform"/>
            <consortium name="The Broad Institute Genome Sequencing Center for Infectious Disease"/>
            <person name="Wu L."/>
            <person name="Ma J."/>
        </authorList>
    </citation>
    <scope>NUCLEOTIDE SEQUENCE [LARGE SCALE GENOMIC DNA]</scope>
    <source>
        <strain evidence="10 11">JCM 16009</strain>
    </source>
</reference>
<evidence type="ECO:0000256" key="4">
    <source>
        <dbReference type="ARBA" id="ARBA00022692"/>
    </source>
</evidence>
<dbReference type="InterPro" id="IPR052157">
    <property type="entry name" value="BCAA_transport_permease"/>
</dbReference>
<dbReference type="InterPro" id="IPR001851">
    <property type="entry name" value="ABC_transp_permease"/>
</dbReference>
<dbReference type="Proteomes" id="UP001500449">
    <property type="component" value="Unassembled WGS sequence"/>
</dbReference>
<feature type="transmembrane region" description="Helical" evidence="9">
    <location>
        <begin position="92"/>
        <end position="113"/>
    </location>
</feature>
<evidence type="ECO:0000256" key="5">
    <source>
        <dbReference type="ARBA" id="ARBA00022970"/>
    </source>
</evidence>
<dbReference type="PANTHER" id="PTHR11795">
    <property type="entry name" value="BRANCHED-CHAIN AMINO ACID TRANSPORT SYSTEM PERMEASE PROTEIN LIVH"/>
    <property type="match status" value="1"/>
</dbReference>
<keyword evidence="6 9" id="KW-1133">Transmembrane helix</keyword>
<comment type="caution">
    <text evidence="10">The sequence shown here is derived from an EMBL/GenBank/DDBJ whole genome shotgun (WGS) entry which is preliminary data.</text>
</comment>
<evidence type="ECO:0000256" key="8">
    <source>
        <dbReference type="ARBA" id="ARBA00037998"/>
    </source>
</evidence>
<evidence type="ECO:0000256" key="2">
    <source>
        <dbReference type="ARBA" id="ARBA00022448"/>
    </source>
</evidence>
<keyword evidence="2" id="KW-0813">Transport</keyword>
<evidence type="ECO:0000256" key="3">
    <source>
        <dbReference type="ARBA" id="ARBA00022475"/>
    </source>
</evidence>
<keyword evidence="7 9" id="KW-0472">Membrane</keyword>
<evidence type="ECO:0000313" key="10">
    <source>
        <dbReference type="EMBL" id="GAA1857342.1"/>
    </source>
</evidence>
<keyword evidence="3" id="KW-1003">Cell membrane</keyword>
<keyword evidence="4 9" id="KW-0812">Transmembrane</keyword>
<comment type="similarity">
    <text evidence="8">Belongs to the binding-protein-dependent transport system permease family. LivHM subfamily.</text>
</comment>
<proteinExistence type="inferred from homology"/>
<comment type="subcellular location">
    <subcellularLocation>
        <location evidence="1">Cell membrane</location>
        <topology evidence="1">Multi-pass membrane protein</topology>
    </subcellularLocation>
</comment>
<name>A0ABN2NBH0_9PSEU</name>
<dbReference type="PANTHER" id="PTHR11795:SF445">
    <property type="entry name" value="AMINO ACID ABC TRANSPORTER PERMEASE PROTEIN"/>
    <property type="match status" value="1"/>
</dbReference>
<accession>A0ABN2NBH0</accession>
<feature type="transmembrane region" description="Helical" evidence="9">
    <location>
        <begin position="185"/>
        <end position="206"/>
    </location>
</feature>
<feature type="transmembrane region" description="Helical" evidence="9">
    <location>
        <begin position="31"/>
        <end position="52"/>
    </location>
</feature>
<dbReference type="Pfam" id="PF02653">
    <property type="entry name" value="BPD_transp_2"/>
    <property type="match status" value="1"/>
</dbReference>
<dbReference type="RefSeq" id="WP_344419575.1">
    <property type="nucleotide sequence ID" value="NZ_BAAAQK010000013.1"/>
</dbReference>
<gene>
    <name evidence="10" type="ORF">GCM10009836_41990</name>
</gene>
<evidence type="ECO:0000256" key="1">
    <source>
        <dbReference type="ARBA" id="ARBA00004651"/>
    </source>
</evidence>